<dbReference type="EMBL" id="WRXN01000013">
    <property type="protein sequence ID" value="MVT11448.1"/>
    <property type="molecule type" value="Genomic_DNA"/>
</dbReference>
<evidence type="ECO:0000256" key="2">
    <source>
        <dbReference type="ARBA" id="ARBA00022801"/>
    </source>
</evidence>
<evidence type="ECO:0000259" key="8">
    <source>
        <dbReference type="Pfam" id="PF16355"/>
    </source>
</evidence>
<proteinExistence type="inferred from homology"/>
<feature type="domain" description="Glycoside hydrolase family 2 catalytic" evidence="6">
    <location>
        <begin position="312"/>
        <end position="473"/>
    </location>
</feature>
<dbReference type="InterPro" id="IPR008979">
    <property type="entry name" value="Galactose-bd-like_sf"/>
</dbReference>
<evidence type="ECO:0000256" key="4">
    <source>
        <dbReference type="SAM" id="SignalP"/>
    </source>
</evidence>
<dbReference type="PRINTS" id="PR00132">
    <property type="entry name" value="GLHYDRLASE2"/>
</dbReference>
<dbReference type="InterPro" id="IPR013783">
    <property type="entry name" value="Ig-like_fold"/>
</dbReference>
<dbReference type="InterPro" id="IPR008964">
    <property type="entry name" value="Invasin/intimin_cell_adhesion"/>
</dbReference>
<dbReference type="Pfam" id="PF02836">
    <property type="entry name" value="Glyco_hydro_2_C"/>
    <property type="match status" value="1"/>
</dbReference>
<gene>
    <name evidence="10" type="ORF">GO493_24495</name>
</gene>
<dbReference type="InterPro" id="IPR040605">
    <property type="entry name" value="Glyco_hydro2_dom5"/>
</dbReference>
<dbReference type="SUPFAM" id="SSF49303">
    <property type="entry name" value="beta-Galactosidase/glucuronidase domain"/>
    <property type="match status" value="1"/>
</dbReference>
<feature type="domain" description="Glycoside hydrolase family 2 immunoglobulin-like beta-sandwich" evidence="5">
    <location>
        <begin position="204"/>
        <end position="304"/>
    </location>
</feature>
<dbReference type="InterPro" id="IPR051913">
    <property type="entry name" value="GH2_Domain-Containing"/>
</dbReference>
<feature type="domain" description="Glycoside hydrolase family 2" evidence="9">
    <location>
        <begin position="708"/>
        <end position="809"/>
    </location>
</feature>
<dbReference type="Gene3D" id="2.60.120.260">
    <property type="entry name" value="Galactose-binding domain-like"/>
    <property type="match status" value="1"/>
</dbReference>
<name>A0A7K1UAZ5_9BACT</name>
<keyword evidence="3" id="KW-0326">Glycosidase</keyword>
<keyword evidence="4" id="KW-0732">Signal</keyword>
<comment type="caution">
    <text evidence="10">The sequence shown here is derived from an EMBL/GenBank/DDBJ whole genome shotgun (WGS) entry which is preliminary data.</text>
</comment>
<dbReference type="Pfam" id="PF16355">
    <property type="entry name" value="DUF4982"/>
    <property type="match status" value="1"/>
</dbReference>
<dbReference type="InterPro" id="IPR036156">
    <property type="entry name" value="Beta-gal/glucu_dom_sf"/>
</dbReference>
<dbReference type="Pfam" id="PF00703">
    <property type="entry name" value="Glyco_hydro_2"/>
    <property type="match status" value="1"/>
</dbReference>
<dbReference type="GO" id="GO:0004553">
    <property type="term" value="F:hydrolase activity, hydrolyzing O-glycosyl compounds"/>
    <property type="evidence" value="ECO:0007669"/>
    <property type="project" value="InterPro"/>
</dbReference>
<evidence type="ECO:0000256" key="3">
    <source>
        <dbReference type="ARBA" id="ARBA00023295"/>
    </source>
</evidence>
<dbReference type="SUPFAM" id="SSF49785">
    <property type="entry name" value="Galactose-binding domain-like"/>
    <property type="match status" value="1"/>
</dbReference>
<keyword evidence="2" id="KW-0378">Hydrolase</keyword>
<feature type="domain" description="DUF4982" evidence="8">
    <location>
        <begin position="631"/>
        <end position="694"/>
    </location>
</feature>
<reference evidence="10 11" key="1">
    <citation type="submission" date="2019-12" db="EMBL/GenBank/DDBJ databases">
        <title>Chitinophaga sp. strain ysch24 (GDMCC 1.1355), whole genome shotgun sequence.</title>
        <authorList>
            <person name="Zhang X."/>
        </authorList>
    </citation>
    <scope>NUCLEOTIDE SEQUENCE [LARGE SCALE GENOMIC DNA]</scope>
    <source>
        <strain evidence="11">ysch24</strain>
    </source>
</reference>
<dbReference type="Pfam" id="PF18565">
    <property type="entry name" value="Glyco_hydro2_C5"/>
    <property type="match status" value="1"/>
</dbReference>
<dbReference type="PANTHER" id="PTHR42732:SF1">
    <property type="entry name" value="BETA-MANNOSIDASE"/>
    <property type="match status" value="1"/>
</dbReference>
<dbReference type="GO" id="GO:0005975">
    <property type="term" value="P:carbohydrate metabolic process"/>
    <property type="evidence" value="ECO:0007669"/>
    <property type="project" value="InterPro"/>
</dbReference>
<dbReference type="SUPFAM" id="SSF51445">
    <property type="entry name" value="(Trans)glycosidases"/>
    <property type="match status" value="1"/>
</dbReference>
<dbReference type="SUPFAM" id="SSF49373">
    <property type="entry name" value="Invasin/intimin cell-adhesion fragments"/>
    <property type="match status" value="1"/>
</dbReference>
<organism evidence="10 11">
    <name type="scientific">Chitinophaga tropicalis</name>
    <dbReference type="NCBI Taxonomy" id="2683588"/>
    <lineage>
        <taxon>Bacteria</taxon>
        <taxon>Pseudomonadati</taxon>
        <taxon>Bacteroidota</taxon>
        <taxon>Chitinophagia</taxon>
        <taxon>Chitinophagales</taxon>
        <taxon>Chitinophagaceae</taxon>
        <taxon>Chitinophaga</taxon>
    </lineage>
</organism>
<dbReference type="InterPro" id="IPR048229">
    <property type="entry name" value="GalB-like"/>
</dbReference>
<comment type="similarity">
    <text evidence="1">Belongs to the glycosyl hydrolase 2 family.</text>
</comment>
<feature type="domain" description="Glycosyl hydrolases family 2 sugar binding" evidence="7">
    <location>
        <begin position="29"/>
        <end position="192"/>
    </location>
</feature>
<dbReference type="Proteomes" id="UP000461730">
    <property type="component" value="Unassembled WGS sequence"/>
</dbReference>
<sequence length="814" mass="91015">MKKNKWSLLLAMMIVSVQGMAQVRQEYLLEKDWKFAKGDHPQAEQTVFDDAQWQTVTVPHDWAITGPFDGNNDLQKVAIVQNGETEAGMKAGRTGGLPFIGAGWYRLSFGVPGFRPGKRVVLLFDGAMSNAVVYVNGKKAGNWPYGYNSFSFDITDYIHAEGKNTLAVRLENFAQSSRWYPGAGLYRNVHLIVTNDTYVPVWGTYITTPVVSADKAAVQLRTAVNRKGTKQLVEIRTRLLNAAGKVIATVVDQVSPDSTAITQRFTIEHPVLWSPETPVLYKAVTQLYEGKQLKDEYETPFGIRTIEYKAGKGFLLNGQARKFKGVCNHHDLGPLGAAINTAALRRQIRLLKDMGCDAIRTSHNMPAPELVKLCDEMGILLMVESFDEWKAPKVKNGYSRYFDEWVEKDLVNMVHHYRNNPSNIMWSIGNEVPDQSTKDGKDIARRLQDICHREDPTRPVTVGMDRIDDAIKMGFAAVLDIPGFNYKPHRYPEAHSKLPQGFLMGTETASTVSSRGVYKFPLAFYKNKAYDDNQCSSYDFEACSWSQVPDDEFVQQDDLDYVIGEFVWTGFDYLGEPTPYDAKWPSHSSYFGIFDLAGLPKDRFYLYRSKWNPGQPTMHILPHWTWPGREGEVTPVFCYTNYPSAELFVNGKSMGRISKDSSSRQSRYRLMWKDVVYQPGVIKVVAYDVNGKAVGLDSVKTAGKPHHIVLEADRKQLTADGKDLVYITASVVDKDGNLCPSADNLLRFNVTGAGSFKAVANGDATSLESFQLPQMKVFSGKLVFIVRAGEKKGSIKAVAQSGGLQDASCTVKVQ</sequence>
<evidence type="ECO:0000259" key="5">
    <source>
        <dbReference type="Pfam" id="PF00703"/>
    </source>
</evidence>
<keyword evidence="11" id="KW-1185">Reference proteome</keyword>
<dbReference type="InterPro" id="IPR006104">
    <property type="entry name" value="Glyco_hydro_2_N"/>
</dbReference>
<evidence type="ECO:0000259" key="7">
    <source>
        <dbReference type="Pfam" id="PF02837"/>
    </source>
</evidence>
<accession>A0A7K1UAZ5</accession>
<dbReference type="InterPro" id="IPR006101">
    <property type="entry name" value="Glyco_hydro_2"/>
</dbReference>
<dbReference type="RefSeq" id="WP_157308875.1">
    <property type="nucleotide sequence ID" value="NZ_WRXN01000013.1"/>
</dbReference>
<feature type="signal peptide" evidence="4">
    <location>
        <begin position="1"/>
        <end position="21"/>
    </location>
</feature>
<dbReference type="PANTHER" id="PTHR42732">
    <property type="entry name" value="BETA-GALACTOSIDASE"/>
    <property type="match status" value="1"/>
</dbReference>
<evidence type="ECO:0000256" key="1">
    <source>
        <dbReference type="ARBA" id="ARBA00007401"/>
    </source>
</evidence>
<dbReference type="InterPro" id="IPR017853">
    <property type="entry name" value="GH"/>
</dbReference>
<dbReference type="InterPro" id="IPR032311">
    <property type="entry name" value="DUF4982"/>
</dbReference>
<dbReference type="NCBIfam" id="NF041463">
    <property type="entry name" value="GalB"/>
    <property type="match status" value="1"/>
</dbReference>
<evidence type="ECO:0000313" key="11">
    <source>
        <dbReference type="Proteomes" id="UP000461730"/>
    </source>
</evidence>
<feature type="chain" id="PRO_5029581062" evidence="4">
    <location>
        <begin position="22"/>
        <end position="814"/>
    </location>
</feature>
<dbReference type="Gene3D" id="2.60.40.10">
    <property type="entry name" value="Immunoglobulins"/>
    <property type="match status" value="3"/>
</dbReference>
<evidence type="ECO:0000259" key="6">
    <source>
        <dbReference type="Pfam" id="PF02836"/>
    </source>
</evidence>
<dbReference type="AlphaFoldDB" id="A0A7K1UAZ5"/>
<evidence type="ECO:0000259" key="9">
    <source>
        <dbReference type="Pfam" id="PF18565"/>
    </source>
</evidence>
<dbReference type="Gene3D" id="3.20.20.80">
    <property type="entry name" value="Glycosidases"/>
    <property type="match status" value="1"/>
</dbReference>
<protein>
    <submittedName>
        <fullName evidence="10">DUF4982 domain-containing protein</fullName>
    </submittedName>
</protein>
<evidence type="ECO:0000313" key="10">
    <source>
        <dbReference type="EMBL" id="MVT11448.1"/>
    </source>
</evidence>
<dbReference type="InterPro" id="IPR006103">
    <property type="entry name" value="Glyco_hydro_2_cat"/>
</dbReference>
<dbReference type="Pfam" id="PF02837">
    <property type="entry name" value="Glyco_hydro_2_N"/>
    <property type="match status" value="1"/>
</dbReference>
<dbReference type="InterPro" id="IPR006102">
    <property type="entry name" value="Ig-like_GH2"/>
</dbReference>